<dbReference type="Proteomes" id="UP000693970">
    <property type="component" value="Unassembled WGS sequence"/>
</dbReference>
<keyword evidence="3" id="KW-1185">Reference proteome</keyword>
<feature type="compositionally biased region" description="Basic and acidic residues" evidence="1">
    <location>
        <begin position="1"/>
        <end position="12"/>
    </location>
</feature>
<evidence type="ECO:0000313" key="3">
    <source>
        <dbReference type="Proteomes" id="UP000693970"/>
    </source>
</evidence>
<gene>
    <name evidence="2" type="ORF">IV203_030802</name>
</gene>
<dbReference type="AlphaFoldDB" id="A0A9K3LT23"/>
<protein>
    <submittedName>
        <fullName evidence="2">Uncharacterized protein</fullName>
    </submittedName>
</protein>
<name>A0A9K3LT23_9STRA</name>
<dbReference type="EMBL" id="JAGRRH010000006">
    <property type="protein sequence ID" value="KAG7368059.1"/>
    <property type="molecule type" value="Genomic_DNA"/>
</dbReference>
<reference evidence="2" key="1">
    <citation type="journal article" date="2021" name="Sci. Rep.">
        <title>Diploid genomic architecture of Nitzschia inconspicua, an elite biomass production diatom.</title>
        <authorList>
            <person name="Oliver A."/>
            <person name="Podell S."/>
            <person name="Pinowska A."/>
            <person name="Traller J.C."/>
            <person name="Smith S.R."/>
            <person name="McClure R."/>
            <person name="Beliaev A."/>
            <person name="Bohutskyi P."/>
            <person name="Hill E.A."/>
            <person name="Rabines A."/>
            <person name="Zheng H."/>
            <person name="Allen L.Z."/>
            <person name="Kuo A."/>
            <person name="Grigoriev I.V."/>
            <person name="Allen A.E."/>
            <person name="Hazlebeck D."/>
            <person name="Allen E.E."/>
        </authorList>
    </citation>
    <scope>NUCLEOTIDE SEQUENCE</scope>
    <source>
        <strain evidence="2">Hildebrandi</strain>
    </source>
</reference>
<proteinExistence type="predicted"/>
<evidence type="ECO:0000313" key="2">
    <source>
        <dbReference type="EMBL" id="KAG7368059.1"/>
    </source>
</evidence>
<comment type="caution">
    <text evidence="2">The sequence shown here is derived from an EMBL/GenBank/DDBJ whole genome shotgun (WGS) entry which is preliminary data.</text>
</comment>
<feature type="region of interest" description="Disordered" evidence="1">
    <location>
        <begin position="1"/>
        <end position="40"/>
    </location>
</feature>
<sequence>MPPLNREDDHNHHSSGIPSSGARRTINHHRPCPIPNGSCTSMEKLERIKASHSQNNDNEKNGSRKRVTFHTGSELRSTIWVDSFSEWSPEEQASRWYTQEEYGHFRRDVFHTLYLLRNHPESLDGVSYAARGVECRDPAVVGRRQRYKQLAWQAVFEEQELLRKDADASVDRDWLATLYSNAARPALHEALDLAALDEVEANQIHREEQQQLISNEDDAFSDDWIRSISSHSTNTDDSITGFSHKDDDESGFCVFGPASAFDDDWIRGN</sequence>
<evidence type="ECO:0000256" key="1">
    <source>
        <dbReference type="SAM" id="MobiDB-lite"/>
    </source>
</evidence>
<reference evidence="2" key="2">
    <citation type="submission" date="2021-04" db="EMBL/GenBank/DDBJ databases">
        <authorList>
            <person name="Podell S."/>
        </authorList>
    </citation>
    <scope>NUCLEOTIDE SEQUENCE</scope>
    <source>
        <strain evidence="2">Hildebrandi</strain>
    </source>
</reference>
<organism evidence="2 3">
    <name type="scientific">Nitzschia inconspicua</name>
    <dbReference type="NCBI Taxonomy" id="303405"/>
    <lineage>
        <taxon>Eukaryota</taxon>
        <taxon>Sar</taxon>
        <taxon>Stramenopiles</taxon>
        <taxon>Ochrophyta</taxon>
        <taxon>Bacillariophyta</taxon>
        <taxon>Bacillariophyceae</taxon>
        <taxon>Bacillariophycidae</taxon>
        <taxon>Bacillariales</taxon>
        <taxon>Bacillariaceae</taxon>
        <taxon>Nitzschia</taxon>
    </lineage>
</organism>
<accession>A0A9K3LT23</accession>